<keyword evidence="3" id="KW-1133">Transmembrane helix</keyword>
<dbReference type="EMBL" id="PZQS01000004">
    <property type="protein sequence ID" value="PVD32015.1"/>
    <property type="molecule type" value="Genomic_DNA"/>
</dbReference>
<keyword evidence="5" id="KW-1185">Reference proteome</keyword>
<dbReference type="PANTHER" id="PTHR11927:SF9">
    <property type="entry name" value="L-FUCOSYLTRANSFERASE"/>
    <property type="match status" value="1"/>
</dbReference>
<feature type="transmembrane region" description="Helical" evidence="3">
    <location>
        <begin position="61"/>
        <end position="82"/>
    </location>
</feature>
<keyword evidence="3" id="KW-0812">Transmembrane</keyword>
<evidence type="ECO:0000256" key="1">
    <source>
        <dbReference type="ARBA" id="ARBA00022676"/>
    </source>
</evidence>
<organism evidence="4 5">
    <name type="scientific">Pomacea canaliculata</name>
    <name type="common">Golden apple snail</name>
    <dbReference type="NCBI Taxonomy" id="400727"/>
    <lineage>
        <taxon>Eukaryota</taxon>
        <taxon>Metazoa</taxon>
        <taxon>Spiralia</taxon>
        <taxon>Lophotrochozoa</taxon>
        <taxon>Mollusca</taxon>
        <taxon>Gastropoda</taxon>
        <taxon>Caenogastropoda</taxon>
        <taxon>Architaenioglossa</taxon>
        <taxon>Ampullarioidea</taxon>
        <taxon>Ampullariidae</taxon>
        <taxon>Pomacea</taxon>
    </lineage>
</organism>
<dbReference type="UniPathway" id="UPA00378"/>
<dbReference type="GO" id="GO:0005975">
    <property type="term" value="P:carbohydrate metabolic process"/>
    <property type="evidence" value="ECO:0007669"/>
    <property type="project" value="InterPro"/>
</dbReference>
<dbReference type="InterPro" id="IPR002516">
    <property type="entry name" value="Glyco_trans_11"/>
</dbReference>
<dbReference type="OrthoDB" id="6090518at2759"/>
<dbReference type="CDD" id="cd11301">
    <property type="entry name" value="Fut1_Fut2_like"/>
    <property type="match status" value="1"/>
</dbReference>
<dbReference type="AlphaFoldDB" id="A0A2T7PF19"/>
<accession>A0A2T7PF19</accession>
<dbReference type="EC" id="2.4.1.-" evidence="3"/>
<dbReference type="Proteomes" id="UP000245119">
    <property type="component" value="Linkage Group LG4"/>
</dbReference>
<dbReference type="GO" id="GO:0008107">
    <property type="term" value="F:galactoside 2-alpha-L-fucosyltransferase activity"/>
    <property type="evidence" value="ECO:0007669"/>
    <property type="project" value="InterPro"/>
</dbReference>
<dbReference type="OMA" id="ATCHRIC"/>
<dbReference type="PANTHER" id="PTHR11927">
    <property type="entry name" value="GALACTOSIDE 2-L-FUCOSYLTRANSFERASE"/>
    <property type="match status" value="1"/>
</dbReference>
<keyword evidence="1 3" id="KW-0328">Glycosyltransferase</keyword>
<comment type="subcellular location">
    <subcellularLocation>
        <location evidence="3">Golgi apparatus</location>
        <location evidence="3">Golgi stack membrane</location>
        <topology evidence="3">Single-pass type II membrane protein</topology>
    </subcellularLocation>
</comment>
<comment type="similarity">
    <text evidence="3">Belongs to the glycosyltransferase 11 family.</text>
</comment>
<reference evidence="4 5" key="1">
    <citation type="submission" date="2018-04" db="EMBL/GenBank/DDBJ databases">
        <title>The genome of golden apple snail Pomacea canaliculata provides insight into stress tolerance and invasive adaptation.</title>
        <authorList>
            <person name="Liu C."/>
            <person name="Liu B."/>
            <person name="Ren Y."/>
            <person name="Zhang Y."/>
            <person name="Wang H."/>
            <person name="Li S."/>
            <person name="Jiang F."/>
            <person name="Yin L."/>
            <person name="Zhang G."/>
            <person name="Qian W."/>
            <person name="Fan W."/>
        </authorList>
    </citation>
    <scope>NUCLEOTIDE SEQUENCE [LARGE SCALE GENOMIC DNA]</scope>
    <source>
        <strain evidence="4">SZHN2017</strain>
        <tissue evidence="4">Muscle</tissue>
    </source>
</reference>
<dbReference type="GO" id="GO:0032580">
    <property type="term" value="C:Golgi cisterna membrane"/>
    <property type="evidence" value="ECO:0007669"/>
    <property type="project" value="UniProtKB-SubCell"/>
</dbReference>
<evidence type="ECO:0000256" key="3">
    <source>
        <dbReference type="RuleBase" id="RU363129"/>
    </source>
</evidence>
<evidence type="ECO:0000313" key="4">
    <source>
        <dbReference type="EMBL" id="PVD32015.1"/>
    </source>
</evidence>
<keyword evidence="2 3" id="KW-0808">Transferase</keyword>
<evidence type="ECO:0000256" key="2">
    <source>
        <dbReference type="ARBA" id="ARBA00022679"/>
    </source>
</evidence>
<comment type="pathway">
    <text evidence="3">Protein modification; protein glycosylation.</text>
</comment>
<gene>
    <name evidence="4" type="ORF">C0Q70_07441</name>
</gene>
<dbReference type="STRING" id="400727.A0A2T7PF19"/>
<keyword evidence="3" id="KW-0472">Membrane</keyword>
<keyword evidence="3" id="KW-0735">Signal-anchor</keyword>
<sequence length="391" mass="45483">MARLYRMDDYCLNERTTSHENLQPVRTMFVIERTTSLSVKPKARSVLKFVSLLCFTSSRKVIWVLGAIVIILSLCVFFKGFFMDNSDIFMMSLSPDEMNRIRNQSLVTWTQIHKSTASKKIICHDLMGRLGNVLFQYAAVLGLAHANNMSFYFDDKLGILQEILLNPPVYENEVLFRSHCRSTVIIRNQKDGAFDSRLLYLNQLLDVNVNGYLQSWKYFRSVEQEVRLALRFKDWILLKAERFVQGVRRKLPGRTLVGVHVRRTDHNEPEVGRMAASAEYLHNSMTYFRRRFSPLTFVLASDDLDWCRHSLRTQDNSSDVIFLNMHEPAVDMQILALMDHMIITVGTFGWWAGFFNTGLKVYMKNFFVPGLNFSKEFSDPSDYIYPGWIPL</sequence>
<name>A0A2T7PF19_POMCA</name>
<keyword evidence="3" id="KW-0325">Glycoprotein</keyword>
<comment type="caution">
    <text evidence="4">The sequence shown here is derived from an EMBL/GenBank/DDBJ whole genome shotgun (WGS) entry which is preliminary data.</text>
</comment>
<dbReference type="Pfam" id="PF01531">
    <property type="entry name" value="Glyco_transf_11"/>
    <property type="match status" value="1"/>
</dbReference>
<protein>
    <recommendedName>
        <fullName evidence="3">L-Fucosyltransferase</fullName>
        <ecNumber evidence="3">2.4.1.-</ecNumber>
    </recommendedName>
</protein>
<proteinExistence type="inferred from homology"/>
<evidence type="ECO:0000313" key="5">
    <source>
        <dbReference type="Proteomes" id="UP000245119"/>
    </source>
</evidence>
<keyword evidence="3" id="KW-0333">Golgi apparatus</keyword>